<protein>
    <recommendedName>
        <fullName evidence="8">MARVEL domain-containing protein</fullName>
    </recommendedName>
</protein>
<evidence type="ECO:0000313" key="6">
    <source>
        <dbReference type="EMBL" id="VDK77103.1"/>
    </source>
</evidence>
<evidence type="ECO:0000256" key="5">
    <source>
        <dbReference type="SAM" id="Phobius"/>
    </source>
</evidence>
<accession>A0A3P6T3B4</accession>
<keyword evidence="4 5" id="KW-0472">Membrane</keyword>
<proteinExistence type="predicted"/>
<dbReference type="Proteomes" id="UP000271889">
    <property type="component" value="Unassembled WGS sequence"/>
</dbReference>
<evidence type="ECO:0000256" key="2">
    <source>
        <dbReference type="ARBA" id="ARBA00022692"/>
    </source>
</evidence>
<gene>
    <name evidence="6" type="ORF">CGOC_LOCUS7312</name>
</gene>
<evidence type="ECO:0000256" key="1">
    <source>
        <dbReference type="ARBA" id="ARBA00004141"/>
    </source>
</evidence>
<reference evidence="6 7" key="1">
    <citation type="submission" date="2018-11" db="EMBL/GenBank/DDBJ databases">
        <authorList>
            <consortium name="Pathogen Informatics"/>
        </authorList>
    </citation>
    <scope>NUCLEOTIDE SEQUENCE [LARGE SCALE GENOMIC DNA]</scope>
</reference>
<evidence type="ECO:0008006" key="8">
    <source>
        <dbReference type="Google" id="ProtNLM"/>
    </source>
</evidence>
<dbReference type="InterPro" id="IPR019408">
    <property type="entry name" value="7TM_GPCR_serpentine_rcpt_Srab"/>
</dbReference>
<name>A0A3P6T3B4_CYLGO</name>
<feature type="transmembrane region" description="Helical" evidence="5">
    <location>
        <begin position="20"/>
        <end position="38"/>
    </location>
</feature>
<evidence type="ECO:0000256" key="3">
    <source>
        <dbReference type="ARBA" id="ARBA00022989"/>
    </source>
</evidence>
<dbReference type="GO" id="GO:0016020">
    <property type="term" value="C:membrane"/>
    <property type="evidence" value="ECO:0007669"/>
    <property type="project" value="UniProtKB-SubCell"/>
</dbReference>
<feature type="transmembrane region" description="Helical" evidence="5">
    <location>
        <begin position="50"/>
        <end position="75"/>
    </location>
</feature>
<keyword evidence="3 5" id="KW-1133">Transmembrane helix</keyword>
<dbReference type="AlphaFoldDB" id="A0A3P6T3B4"/>
<evidence type="ECO:0000256" key="4">
    <source>
        <dbReference type="ARBA" id="ARBA00023136"/>
    </source>
</evidence>
<dbReference type="Pfam" id="PF10292">
    <property type="entry name" value="7TM_GPCR_Srab"/>
    <property type="match status" value="1"/>
</dbReference>
<comment type="subcellular location">
    <subcellularLocation>
        <location evidence="1">Membrane</location>
        <topology evidence="1">Multi-pass membrane protein</topology>
    </subcellularLocation>
</comment>
<organism evidence="6 7">
    <name type="scientific">Cylicostephanus goldi</name>
    <name type="common">Nematode worm</name>
    <dbReference type="NCBI Taxonomy" id="71465"/>
    <lineage>
        <taxon>Eukaryota</taxon>
        <taxon>Metazoa</taxon>
        <taxon>Ecdysozoa</taxon>
        <taxon>Nematoda</taxon>
        <taxon>Chromadorea</taxon>
        <taxon>Rhabditida</taxon>
        <taxon>Rhabditina</taxon>
        <taxon>Rhabditomorpha</taxon>
        <taxon>Strongyloidea</taxon>
        <taxon>Strongylidae</taxon>
        <taxon>Cylicostephanus</taxon>
    </lineage>
</organism>
<evidence type="ECO:0000313" key="7">
    <source>
        <dbReference type="Proteomes" id="UP000271889"/>
    </source>
</evidence>
<feature type="transmembrane region" description="Helical" evidence="5">
    <location>
        <begin position="103"/>
        <end position="124"/>
    </location>
</feature>
<keyword evidence="7" id="KW-1185">Reference proteome</keyword>
<keyword evidence="2 5" id="KW-0812">Transmembrane</keyword>
<dbReference type="EMBL" id="UYRV01025244">
    <property type="protein sequence ID" value="VDK77103.1"/>
    <property type="molecule type" value="Genomic_DNA"/>
</dbReference>
<dbReference type="OrthoDB" id="5820030at2759"/>
<sequence length="131" mass="14891">MISDPCEVGLPSSLCIYLRAPTNICMMSFSLFQLMSLLERLLALWKHRNYSYYGPTFGYASAGLCIFVSIGVLLWQLENADFHDKQTYCSIATVYTRDRTEKVCFTMCGINMATLLGLTAVFLFNKVARKR</sequence>